<evidence type="ECO:0000313" key="3">
    <source>
        <dbReference type="Proteomes" id="UP001152622"/>
    </source>
</evidence>
<evidence type="ECO:0000313" key="2">
    <source>
        <dbReference type="EMBL" id="KAJ8341304.1"/>
    </source>
</evidence>
<gene>
    <name evidence="2" type="ORF">SKAU_G00335950</name>
</gene>
<keyword evidence="3" id="KW-1185">Reference proteome</keyword>
<dbReference type="Proteomes" id="UP001152622">
    <property type="component" value="Chromosome 15"/>
</dbReference>
<sequence length="93" mass="9723">MSELERGPGKVPPLSDPRSREDPACTEVSNTTGPPCDKLFGEVSKLAVTSLPPQIECPQSRAPGPGSSQLVNVLSINSGLAAEPQHETSLRSS</sequence>
<comment type="caution">
    <text evidence="2">The sequence shown here is derived from an EMBL/GenBank/DDBJ whole genome shotgun (WGS) entry which is preliminary data.</text>
</comment>
<name>A0A9Q1EM44_SYNKA</name>
<feature type="region of interest" description="Disordered" evidence="1">
    <location>
        <begin position="1"/>
        <end position="37"/>
    </location>
</feature>
<dbReference type="AlphaFoldDB" id="A0A9Q1EM44"/>
<reference evidence="2" key="1">
    <citation type="journal article" date="2023" name="Science">
        <title>Genome structures resolve the early diversification of teleost fishes.</title>
        <authorList>
            <person name="Parey E."/>
            <person name="Louis A."/>
            <person name="Montfort J."/>
            <person name="Bouchez O."/>
            <person name="Roques C."/>
            <person name="Iampietro C."/>
            <person name="Lluch J."/>
            <person name="Castinel A."/>
            <person name="Donnadieu C."/>
            <person name="Desvignes T."/>
            <person name="Floi Bucao C."/>
            <person name="Jouanno E."/>
            <person name="Wen M."/>
            <person name="Mejri S."/>
            <person name="Dirks R."/>
            <person name="Jansen H."/>
            <person name="Henkel C."/>
            <person name="Chen W.J."/>
            <person name="Zahm M."/>
            <person name="Cabau C."/>
            <person name="Klopp C."/>
            <person name="Thompson A.W."/>
            <person name="Robinson-Rechavi M."/>
            <person name="Braasch I."/>
            <person name="Lecointre G."/>
            <person name="Bobe J."/>
            <person name="Postlethwait J.H."/>
            <person name="Berthelot C."/>
            <person name="Roest Crollius H."/>
            <person name="Guiguen Y."/>
        </authorList>
    </citation>
    <scope>NUCLEOTIDE SEQUENCE</scope>
    <source>
        <strain evidence="2">WJC10195</strain>
    </source>
</reference>
<organism evidence="2 3">
    <name type="scientific">Synaphobranchus kaupii</name>
    <name type="common">Kaup's arrowtooth eel</name>
    <dbReference type="NCBI Taxonomy" id="118154"/>
    <lineage>
        <taxon>Eukaryota</taxon>
        <taxon>Metazoa</taxon>
        <taxon>Chordata</taxon>
        <taxon>Craniata</taxon>
        <taxon>Vertebrata</taxon>
        <taxon>Euteleostomi</taxon>
        <taxon>Actinopterygii</taxon>
        <taxon>Neopterygii</taxon>
        <taxon>Teleostei</taxon>
        <taxon>Anguilliformes</taxon>
        <taxon>Synaphobranchidae</taxon>
        <taxon>Synaphobranchus</taxon>
    </lineage>
</organism>
<protein>
    <submittedName>
        <fullName evidence="2">Uncharacterized protein</fullName>
    </submittedName>
</protein>
<evidence type="ECO:0000256" key="1">
    <source>
        <dbReference type="SAM" id="MobiDB-lite"/>
    </source>
</evidence>
<dbReference type="EMBL" id="JAINUF010000015">
    <property type="protein sequence ID" value="KAJ8341304.1"/>
    <property type="molecule type" value="Genomic_DNA"/>
</dbReference>
<accession>A0A9Q1EM44</accession>
<proteinExistence type="predicted"/>